<dbReference type="KEGG" id="msch:N508_002156"/>
<evidence type="ECO:0000313" key="1">
    <source>
        <dbReference type="EMBL" id="USF25061.1"/>
    </source>
</evidence>
<evidence type="ECO:0000313" key="2">
    <source>
        <dbReference type="Proteomes" id="UP000017429"/>
    </source>
</evidence>
<sequence length="93" mass="10817">MSSSNQVSELVFTGREIDNYKCRVVEARILERLDYPFEIECICYYEGISNEPNERTGVSNLIDRNIRLYLNDPSYTNDKNRPLQSKLFIGCGE</sequence>
<accession>A0AA97LRF7</accession>
<dbReference type="RefSeq" id="WP_076654252.1">
    <property type="nucleotide sequence ID" value="NZ_CP097562.1"/>
</dbReference>
<organism evidence="1 2">
    <name type="scientific">Mucispirillum schaedleri ASF457</name>
    <dbReference type="NCBI Taxonomy" id="1379858"/>
    <lineage>
        <taxon>Bacteria</taxon>
        <taxon>Pseudomonadati</taxon>
        <taxon>Deferribacterota</taxon>
        <taxon>Deferribacteres</taxon>
        <taxon>Deferribacterales</taxon>
        <taxon>Mucispirillaceae</taxon>
        <taxon>Mucispirillum</taxon>
    </lineage>
</organism>
<protein>
    <submittedName>
        <fullName evidence="1">Uncharacterized protein</fullName>
    </submittedName>
</protein>
<reference evidence="1" key="2">
    <citation type="submission" date="2022-05" db="EMBL/GenBank/DDBJ databases">
        <authorList>
            <person name="Proctor A.L."/>
            <person name="Phillips G.J."/>
            <person name="Wannemuehler M.J."/>
        </authorList>
    </citation>
    <scope>NUCLEOTIDE SEQUENCE</scope>
    <source>
        <strain evidence="1">ASF457</strain>
    </source>
</reference>
<proteinExistence type="predicted"/>
<dbReference type="AlphaFoldDB" id="A0AA97LRF7"/>
<dbReference type="Proteomes" id="UP000017429">
    <property type="component" value="Chromosome"/>
</dbReference>
<reference evidence="1" key="1">
    <citation type="journal article" date="2014" name="Genome Announc.">
        <title>Draft genome sequences of the altered schaedler flora, a defined bacterial community from gnotobiotic mice.</title>
        <authorList>
            <person name="Wannemuehler M.J."/>
            <person name="Overstreet A.M."/>
            <person name="Ward D.V."/>
            <person name="Phillips G.J."/>
        </authorList>
    </citation>
    <scope>NUCLEOTIDE SEQUENCE</scope>
    <source>
        <strain evidence="1">ASF457</strain>
    </source>
</reference>
<dbReference type="EMBL" id="CP097562">
    <property type="protein sequence ID" value="USF25061.1"/>
    <property type="molecule type" value="Genomic_DNA"/>
</dbReference>
<name>A0AA97LRF7_9BACT</name>
<gene>
    <name evidence="1" type="ORF">N508_002156</name>
</gene>
<keyword evidence="2" id="KW-1185">Reference proteome</keyword>
<reference evidence="1" key="3">
    <citation type="submission" date="2022-06" db="EMBL/GenBank/DDBJ databases">
        <title>Resources to Facilitate Use of the Altered Schaedler Flora (ASF) Mouse Model to Study Microbiome Function.</title>
        <authorList>
            <person name="Proctor A."/>
            <person name="Parvinroo S."/>
            <person name="Richie T."/>
            <person name="Jia X."/>
            <person name="Lee S.T.M."/>
            <person name="Karp P.D."/>
            <person name="Paley S."/>
            <person name="Kostic A.D."/>
            <person name="Pierre J.F."/>
            <person name="Wannemuehler M.J."/>
            <person name="Phillips G.J."/>
        </authorList>
    </citation>
    <scope>NUCLEOTIDE SEQUENCE</scope>
    <source>
        <strain evidence="1">ASF457</strain>
    </source>
</reference>